<dbReference type="InterPro" id="IPR043129">
    <property type="entry name" value="ATPase_NBD"/>
</dbReference>
<comment type="caution">
    <text evidence="3">The sequence shown here is derived from an EMBL/GenBank/DDBJ whole genome shotgun (WGS) entry which is preliminary data.</text>
</comment>
<proteinExistence type="predicted"/>
<reference evidence="3 4" key="1">
    <citation type="submission" date="2020-10" db="EMBL/GenBank/DDBJ databases">
        <title>The Coptis chinensis genome and diversification of protoberbering-type alkaloids.</title>
        <authorList>
            <person name="Wang B."/>
            <person name="Shu S."/>
            <person name="Song C."/>
            <person name="Liu Y."/>
        </authorList>
    </citation>
    <scope>NUCLEOTIDE SEQUENCE [LARGE SCALE GENOMIC DNA]</scope>
    <source>
        <strain evidence="3">HL-2020</strain>
        <tissue evidence="3">Leaf</tissue>
    </source>
</reference>
<protein>
    <submittedName>
        <fullName evidence="3">Uncharacterized protein</fullName>
    </submittedName>
</protein>
<dbReference type="GO" id="GO:0140662">
    <property type="term" value="F:ATP-dependent protein folding chaperone"/>
    <property type="evidence" value="ECO:0007669"/>
    <property type="project" value="InterPro"/>
</dbReference>
<evidence type="ECO:0000256" key="2">
    <source>
        <dbReference type="ARBA" id="ARBA00022840"/>
    </source>
</evidence>
<keyword evidence="1" id="KW-0547">Nucleotide-binding</keyword>
<keyword evidence="4" id="KW-1185">Reference proteome</keyword>
<organism evidence="3 4">
    <name type="scientific">Coptis chinensis</name>
    <dbReference type="NCBI Taxonomy" id="261450"/>
    <lineage>
        <taxon>Eukaryota</taxon>
        <taxon>Viridiplantae</taxon>
        <taxon>Streptophyta</taxon>
        <taxon>Embryophyta</taxon>
        <taxon>Tracheophyta</taxon>
        <taxon>Spermatophyta</taxon>
        <taxon>Magnoliopsida</taxon>
        <taxon>Ranunculales</taxon>
        <taxon>Ranunculaceae</taxon>
        <taxon>Coptidoideae</taxon>
        <taxon>Coptis</taxon>
    </lineage>
</organism>
<evidence type="ECO:0000256" key="1">
    <source>
        <dbReference type="ARBA" id="ARBA00022741"/>
    </source>
</evidence>
<dbReference type="Gene3D" id="3.90.640.10">
    <property type="entry name" value="Actin, Chain A, domain 4"/>
    <property type="match status" value="1"/>
</dbReference>
<dbReference type="Gene3D" id="3.30.420.40">
    <property type="match status" value="1"/>
</dbReference>
<dbReference type="EMBL" id="JADFTS010000003">
    <property type="protein sequence ID" value="KAF9614230.1"/>
    <property type="molecule type" value="Genomic_DNA"/>
</dbReference>
<dbReference type="GO" id="GO:0005524">
    <property type="term" value="F:ATP binding"/>
    <property type="evidence" value="ECO:0007669"/>
    <property type="project" value="UniProtKB-KW"/>
</dbReference>
<dbReference type="OrthoDB" id="1894852at2759"/>
<evidence type="ECO:0000313" key="4">
    <source>
        <dbReference type="Proteomes" id="UP000631114"/>
    </source>
</evidence>
<dbReference type="Pfam" id="PF00012">
    <property type="entry name" value="HSP70"/>
    <property type="match status" value="1"/>
</dbReference>
<accession>A0A835M0C3</accession>
<dbReference type="PANTHER" id="PTHR19375">
    <property type="entry name" value="HEAT SHOCK PROTEIN 70KDA"/>
    <property type="match status" value="1"/>
</dbReference>
<gene>
    <name evidence="3" type="ORF">IFM89_016075</name>
</gene>
<dbReference type="Proteomes" id="UP000631114">
    <property type="component" value="Unassembled WGS sequence"/>
</dbReference>
<dbReference type="InterPro" id="IPR013126">
    <property type="entry name" value="Hsp_70_fam"/>
</dbReference>
<name>A0A835M0C3_9MAGN</name>
<sequence length="76" mass="8609">MNNEVLEVGYGVFEVLSTFGDTHLGGDDFDKRVVDWLALSFERDEGIDLLKDKQALQRLIETTEKAKMELSSLDES</sequence>
<dbReference type="AlphaFoldDB" id="A0A835M0C3"/>
<dbReference type="SUPFAM" id="SSF53067">
    <property type="entry name" value="Actin-like ATPase domain"/>
    <property type="match status" value="1"/>
</dbReference>
<dbReference type="FunFam" id="3.90.640.10:FF:000003">
    <property type="entry name" value="Molecular chaperone DnaK"/>
    <property type="match status" value="1"/>
</dbReference>
<evidence type="ECO:0000313" key="3">
    <source>
        <dbReference type="EMBL" id="KAF9614230.1"/>
    </source>
</evidence>
<keyword evidence="2" id="KW-0067">ATP-binding</keyword>